<evidence type="ECO:0000313" key="3">
    <source>
        <dbReference type="Proteomes" id="UP000315295"/>
    </source>
</evidence>
<gene>
    <name evidence="2" type="ORF">C1H46_006778</name>
</gene>
<feature type="transmembrane region" description="Helical" evidence="1">
    <location>
        <begin position="18"/>
        <end position="38"/>
    </location>
</feature>
<dbReference type="Proteomes" id="UP000315295">
    <property type="component" value="Unassembled WGS sequence"/>
</dbReference>
<sequence length="141" mass="15242">MVAAVTVKPWEGVRIHEWVFSTCLSVGMLALLGMRVLLTNLSTLIPVADFFHVAFGIELDISEGLVLDEPMLRFVFAAMMKKLVHVASVLDGLYNDMLGLVLDNASVGSALYGLKWPSQCTNMLSVSSCGGDEEVCPSFDG</sequence>
<organism evidence="2 3">
    <name type="scientific">Malus baccata</name>
    <name type="common">Siberian crab apple</name>
    <name type="synonym">Pyrus baccata</name>
    <dbReference type="NCBI Taxonomy" id="106549"/>
    <lineage>
        <taxon>Eukaryota</taxon>
        <taxon>Viridiplantae</taxon>
        <taxon>Streptophyta</taxon>
        <taxon>Embryophyta</taxon>
        <taxon>Tracheophyta</taxon>
        <taxon>Spermatophyta</taxon>
        <taxon>Magnoliopsida</taxon>
        <taxon>eudicotyledons</taxon>
        <taxon>Gunneridae</taxon>
        <taxon>Pentapetalae</taxon>
        <taxon>rosids</taxon>
        <taxon>fabids</taxon>
        <taxon>Rosales</taxon>
        <taxon>Rosaceae</taxon>
        <taxon>Amygdaloideae</taxon>
        <taxon>Maleae</taxon>
        <taxon>Malus</taxon>
    </lineage>
</organism>
<keyword evidence="1" id="KW-1133">Transmembrane helix</keyword>
<keyword evidence="1" id="KW-0472">Membrane</keyword>
<evidence type="ECO:0000313" key="2">
    <source>
        <dbReference type="EMBL" id="TQE07635.1"/>
    </source>
</evidence>
<name>A0A540N9D5_MALBA</name>
<proteinExistence type="predicted"/>
<comment type="caution">
    <text evidence="2">The sequence shown here is derived from an EMBL/GenBank/DDBJ whole genome shotgun (WGS) entry which is preliminary data.</text>
</comment>
<dbReference type="AlphaFoldDB" id="A0A540N9D5"/>
<reference evidence="2 3" key="1">
    <citation type="journal article" date="2019" name="G3 (Bethesda)">
        <title>Sequencing of a Wild Apple (Malus baccata) Genome Unravels the Differences Between Cultivated and Wild Apple Species Regarding Disease Resistance and Cold Tolerance.</title>
        <authorList>
            <person name="Chen X."/>
        </authorList>
    </citation>
    <scope>NUCLEOTIDE SEQUENCE [LARGE SCALE GENOMIC DNA]</scope>
    <source>
        <strain evidence="3">cv. Shandingzi</strain>
        <tissue evidence="2">Leaves</tissue>
    </source>
</reference>
<accession>A0A540N9D5</accession>
<keyword evidence="1" id="KW-0812">Transmembrane</keyword>
<evidence type="ECO:0000256" key="1">
    <source>
        <dbReference type="SAM" id="Phobius"/>
    </source>
</evidence>
<keyword evidence="3" id="KW-1185">Reference proteome</keyword>
<dbReference type="EMBL" id="VIEB01000083">
    <property type="protein sequence ID" value="TQE07635.1"/>
    <property type="molecule type" value="Genomic_DNA"/>
</dbReference>
<protein>
    <submittedName>
        <fullName evidence="2">Uncharacterized protein</fullName>
    </submittedName>
</protein>